<organism evidence="6 7">
    <name type="scientific">Vibrio tapetis subsp. tapetis</name>
    <dbReference type="NCBI Taxonomy" id="1671868"/>
    <lineage>
        <taxon>Bacteria</taxon>
        <taxon>Pseudomonadati</taxon>
        <taxon>Pseudomonadota</taxon>
        <taxon>Gammaproteobacteria</taxon>
        <taxon>Vibrionales</taxon>
        <taxon>Vibrionaceae</taxon>
        <taxon>Vibrio</taxon>
    </lineage>
</organism>
<dbReference type="Proteomes" id="UP000235828">
    <property type="component" value="Chromosome A"/>
</dbReference>
<dbReference type="GO" id="GO:0000976">
    <property type="term" value="F:transcription cis-regulatory region binding"/>
    <property type="evidence" value="ECO:0007669"/>
    <property type="project" value="TreeGrafter"/>
</dbReference>
<dbReference type="AlphaFoldDB" id="A0A2N8ZH06"/>
<protein>
    <submittedName>
        <fullName evidence="6">TetR family transcriptional regulator</fullName>
    </submittedName>
</protein>
<evidence type="ECO:0000313" key="6">
    <source>
        <dbReference type="EMBL" id="SON51165.1"/>
    </source>
</evidence>
<dbReference type="PANTHER" id="PTHR30055:SF207">
    <property type="entry name" value="HTH-TYPE TRANSCRIPTIONAL REPRESSOR FATR"/>
    <property type="match status" value="1"/>
</dbReference>
<gene>
    <name evidence="6" type="ORF">VTAP4600_A3199</name>
</gene>
<feature type="DNA-binding region" description="H-T-H motif" evidence="4">
    <location>
        <begin position="30"/>
        <end position="49"/>
    </location>
</feature>
<dbReference type="InterPro" id="IPR009057">
    <property type="entry name" value="Homeodomain-like_sf"/>
</dbReference>
<feature type="domain" description="HTH tetR-type" evidence="5">
    <location>
        <begin position="7"/>
        <end position="67"/>
    </location>
</feature>
<evidence type="ECO:0000256" key="1">
    <source>
        <dbReference type="ARBA" id="ARBA00023015"/>
    </source>
</evidence>
<dbReference type="InterPro" id="IPR054422">
    <property type="entry name" value="TetR-like_HI_0893_C"/>
</dbReference>
<name>A0A2N8ZH06_9VIBR</name>
<dbReference type="KEGG" id="vta:A3199"/>
<dbReference type="PROSITE" id="PS50977">
    <property type="entry name" value="HTH_TETR_2"/>
    <property type="match status" value="1"/>
</dbReference>
<accession>A0A2N8ZH06</accession>
<dbReference type="FunFam" id="1.10.10.60:FF:000141">
    <property type="entry name" value="TetR family transcriptional regulator"/>
    <property type="match status" value="1"/>
</dbReference>
<dbReference type="RefSeq" id="WP_172443127.1">
    <property type="nucleotide sequence ID" value="NZ_LT960611.1"/>
</dbReference>
<evidence type="ECO:0000313" key="7">
    <source>
        <dbReference type="Proteomes" id="UP000235828"/>
    </source>
</evidence>
<proteinExistence type="predicted"/>
<dbReference type="PRINTS" id="PR00455">
    <property type="entry name" value="HTHTETR"/>
</dbReference>
<dbReference type="SUPFAM" id="SSF46689">
    <property type="entry name" value="Homeodomain-like"/>
    <property type="match status" value="1"/>
</dbReference>
<keyword evidence="2 4" id="KW-0238">DNA-binding</keyword>
<sequence>MSISTEQDKREKILNATEAVLAEEGFQGISMQKIAKNAGVAAGTIYRYFEDKDHLLKEIRFRVTKRIADHLQANVSETMPIKERYQVMWLNLWNLARDNCFLLSNRVQYDSLPKPSSSEEWQQEREMFHKVELTFNEGKESGLFKPLDNRILFGLSLEVGVTLARKHSLGIIHIDDETLDAAIAASWDAIIQH</sequence>
<evidence type="ECO:0000256" key="3">
    <source>
        <dbReference type="ARBA" id="ARBA00023163"/>
    </source>
</evidence>
<keyword evidence="1" id="KW-0805">Transcription regulation</keyword>
<dbReference type="Gene3D" id="1.10.357.10">
    <property type="entry name" value="Tetracycline Repressor, domain 2"/>
    <property type="match status" value="1"/>
</dbReference>
<evidence type="ECO:0000259" key="5">
    <source>
        <dbReference type="PROSITE" id="PS50977"/>
    </source>
</evidence>
<dbReference type="PANTHER" id="PTHR30055">
    <property type="entry name" value="HTH-TYPE TRANSCRIPTIONAL REGULATOR RUTR"/>
    <property type="match status" value="1"/>
</dbReference>
<reference evidence="6 7" key="1">
    <citation type="submission" date="2017-10" db="EMBL/GenBank/DDBJ databases">
        <authorList>
            <person name="Banno H."/>
            <person name="Chua N.-H."/>
        </authorList>
    </citation>
    <scope>NUCLEOTIDE SEQUENCE [LARGE SCALE GENOMIC DNA]</scope>
    <source>
        <strain evidence="6">Vibrio tapetis CECT4600</strain>
    </source>
</reference>
<keyword evidence="7" id="KW-1185">Reference proteome</keyword>
<evidence type="ECO:0000256" key="4">
    <source>
        <dbReference type="PROSITE-ProRule" id="PRU00335"/>
    </source>
</evidence>
<dbReference type="PROSITE" id="PS01081">
    <property type="entry name" value="HTH_TETR_1"/>
    <property type="match status" value="1"/>
</dbReference>
<keyword evidence="3" id="KW-0804">Transcription</keyword>
<dbReference type="Pfam" id="PF00440">
    <property type="entry name" value="TetR_N"/>
    <property type="match status" value="1"/>
</dbReference>
<dbReference type="EMBL" id="LT960611">
    <property type="protein sequence ID" value="SON51165.1"/>
    <property type="molecule type" value="Genomic_DNA"/>
</dbReference>
<dbReference type="InterPro" id="IPR001647">
    <property type="entry name" value="HTH_TetR"/>
</dbReference>
<evidence type="ECO:0000256" key="2">
    <source>
        <dbReference type="ARBA" id="ARBA00023125"/>
    </source>
</evidence>
<dbReference type="InterPro" id="IPR050109">
    <property type="entry name" value="HTH-type_TetR-like_transc_reg"/>
</dbReference>
<dbReference type="Pfam" id="PF22604">
    <property type="entry name" value="TetR_HI_0893_C"/>
    <property type="match status" value="1"/>
</dbReference>
<dbReference type="GO" id="GO:0003700">
    <property type="term" value="F:DNA-binding transcription factor activity"/>
    <property type="evidence" value="ECO:0007669"/>
    <property type="project" value="TreeGrafter"/>
</dbReference>
<dbReference type="InterPro" id="IPR023772">
    <property type="entry name" value="DNA-bd_HTH_TetR-type_CS"/>
</dbReference>